<proteinExistence type="predicted"/>
<keyword evidence="2" id="KW-1185">Reference proteome</keyword>
<reference evidence="1 2" key="1">
    <citation type="submission" date="2016-10" db="EMBL/GenBank/DDBJ databases">
        <title>Draft genome sequences of four alkaliphilic bacteria belonging to the Anaerobacillus genus.</title>
        <authorList>
            <person name="Bassil N.M."/>
            <person name="Lloyd J.R."/>
        </authorList>
    </citation>
    <scope>NUCLEOTIDE SEQUENCE [LARGE SCALE GENOMIC DNA]</scope>
    <source>
        <strain evidence="1 2">DSM 15340</strain>
    </source>
</reference>
<evidence type="ECO:0000313" key="1">
    <source>
        <dbReference type="EMBL" id="OIJ09305.1"/>
    </source>
</evidence>
<dbReference type="RefSeq" id="WP_071314514.1">
    <property type="nucleotide sequence ID" value="NZ_MLQQ01000045.1"/>
</dbReference>
<accession>A0A1S2LCP2</accession>
<comment type="caution">
    <text evidence="1">The sequence shown here is derived from an EMBL/GenBank/DDBJ whole genome shotgun (WGS) entry which is preliminary data.</text>
</comment>
<evidence type="ECO:0000313" key="2">
    <source>
        <dbReference type="Proteomes" id="UP000180098"/>
    </source>
</evidence>
<organism evidence="1 2">
    <name type="scientific">Anaerobacillus arseniciselenatis</name>
    <dbReference type="NCBI Taxonomy" id="85682"/>
    <lineage>
        <taxon>Bacteria</taxon>
        <taxon>Bacillati</taxon>
        <taxon>Bacillota</taxon>
        <taxon>Bacilli</taxon>
        <taxon>Bacillales</taxon>
        <taxon>Bacillaceae</taxon>
        <taxon>Anaerobacillus</taxon>
    </lineage>
</organism>
<dbReference type="OrthoDB" id="2988717at2"/>
<gene>
    <name evidence="1" type="ORF">BKP35_16675</name>
</gene>
<sequence>MTTKMVTVQQFSRSVYSLIKSERDHYTLRPFNQFQPLDSMWWIIPSKDWPAYEKAKFCFYKENKTTDTMLFSGIHIEKGRTASLSSKELMDHRWAWNSLVQSETLAALTSSLVRISGKYTPFIQLDAHITKDDYHSIQFSFQPNGQLIKQPTNRNEELFEAVMEETTLDDLLTRCTLDPTLSYVWIDLYIGVKLDLKDFHRGEKDEHLIYQDVLKDLEQFVLI</sequence>
<name>A0A1S2LCP2_9BACI</name>
<dbReference type="Proteomes" id="UP000180098">
    <property type="component" value="Unassembled WGS sequence"/>
</dbReference>
<dbReference type="EMBL" id="MLQQ01000045">
    <property type="protein sequence ID" value="OIJ09305.1"/>
    <property type="molecule type" value="Genomic_DNA"/>
</dbReference>
<protein>
    <submittedName>
        <fullName evidence="1">Uncharacterized protein</fullName>
    </submittedName>
</protein>
<dbReference type="AlphaFoldDB" id="A0A1S2LCP2"/>